<keyword evidence="2" id="KW-1185">Reference proteome</keyword>
<evidence type="ECO:0000313" key="1">
    <source>
        <dbReference type="EMBL" id="RCH96551.1"/>
    </source>
</evidence>
<feature type="non-terminal residue" evidence="1">
    <location>
        <position position="156"/>
    </location>
</feature>
<reference evidence="1 2" key="1">
    <citation type="journal article" date="2018" name="G3 (Bethesda)">
        <title>Phylogenetic and Phylogenomic Definition of Rhizopus Species.</title>
        <authorList>
            <person name="Gryganskyi A.P."/>
            <person name="Golan J."/>
            <person name="Dolatabadi S."/>
            <person name="Mondo S."/>
            <person name="Robb S."/>
            <person name="Idnurm A."/>
            <person name="Muszewska A."/>
            <person name="Steczkiewicz K."/>
            <person name="Masonjones S."/>
            <person name="Liao H.L."/>
            <person name="Gajdeczka M.T."/>
            <person name="Anike F."/>
            <person name="Vuek A."/>
            <person name="Anishchenko I.M."/>
            <person name="Voigt K."/>
            <person name="de Hoog G.S."/>
            <person name="Smith M.E."/>
            <person name="Heitman J."/>
            <person name="Vilgalys R."/>
            <person name="Stajich J.E."/>
        </authorList>
    </citation>
    <scope>NUCLEOTIDE SEQUENCE [LARGE SCALE GENOMIC DNA]</scope>
    <source>
        <strain evidence="1 2">LSU 92-RS-03</strain>
    </source>
</reference>
<organism evidence="1 2">
    <name type="scientific">Rhizopus stolonifer</name>
    <name type="common">Rhizopus nigricans</name>
    <dbReference type="NCBI Taxonomy" id="4846"/>
    <lineage>
        <taxon>Eukaryota</taxon>
        <taxon>Fungi</taxon>
        <taxon>Fungi incertae sedis</taxon>
        <taxon>Mucoromycota</taxon>
        <taxon>Mucoromycotina</taxon>
        <taxon>Mucoromycetes</taxon>
        <taxon>Mucorales</taxon>
        <taxon>Mucorineae</taxon>
        <taxon>Rhizopodaceae</taxon>
        <taxon>Rhizopus</taxon>
    </lineage>
</organism>
<evidence type="ECO:0000313" key="2">
    <source>
        <dbReference type="Proteomes" id="UP000253551"/>
    </source>
</evidence>
<sequence>MSKQDKFPQALFDYWRDLIGQQQVSLPALAKLVSCQNVSDDRRVNCIKEAAKLFQKTHDQVDQVRWIDTMATVGYFATNENLSRRTFVPLVEQAARLLDTSYFNDAYVAYITNDSRIACFNNKPLSQKALTIYATLKFPLGQAVITQHYRDTLAFL</sequence>
<protein>
    <submittedName>
        <fullName evidence="1">Uncharacterized protein</fullName>
    </submittedName>
</protein>
<dbReference type="AlphaFoldDB" id="A0A367K3V4"/>
<accession>A0A367K3V4</accession>
<gene>
    <name evidence="1" type="ORF">CU098_011470</name>
</gene>
<name>A0A367K3V4_RHIST</name>
<proteinExistence type="predicted"/>
<dbReference type="OrthoDB" id="10644922at2759"/>
<dbReference type="Proteomes" id="UP000253551">
    <property type="component" value="Unassembled WGS sequence"/>
</dbReference>
<dbReference type="EMBL" id="PJQM01002293">
    <property type="protein sequence ID" value="RCH96551.1"/>
    <property type="molecule type" value="Genomic_DNA"/>
</dbReference>
<dbReference type="STRING" id="4846.A0A367K3V4"/>
<comment type="caution">
    <text evidence="1">The sequence shown here is derived from an EMBL/GenBank/DDBJ whole genome shotgun (WGS) entry which is preliminary data.</text>
</comment>